<dbReference type="InterPro" id="IPR000014">
    <property type="entry name" value="PAS"/>
</dbReference>
<organism evidence="19">
    <name type="scientific">uncultured Gemmatimonadota bacterium</name>
    <dbReference type="NCBI Taxonomy" id="203437"/>
    <lineage>
        <taxon>Bacteria</taxon>
        <taxon>Pseudomonadati</taxon>
        <taxon>Gemmatimonadota</taxon>
        <taxon>environmental samples</taxon>
    </lineage>
</organism>
<gene>
    <name evidence="19" type="ORF">AVDCRST_MAG89-1429</name>
</gene>
<dbReference type="SUPFAM" id="SSF47384">
    <property type="entry name" value="Homodimeric domain of signal transducing histidine kinase"/>
    <property type="match status" value="1"/>
</dbReference>
<comment type="subcellular location">
    <subcellularLocation>
        <location evidence="2">Cell membrane</location>
    </subcellularLocation>
</comment>
<dbReference type="PROSITE" id="PS50113">
    <property type="entry name" value="PAC"/>
    <property type="match status" value="1"/>
</dbReference>
<dbReference type="EMBL" id="CADCTV010000315">
    <property type="protein sequence ID" value="CAA9316480.1"/>
    <property type="molecule type" value="Genomic_DNA"/>
</dbReference>
<reference evidence="19" key="1">
    <citation type="submission" date="2020-02" db="EMBL/GenBank/DDBJ databases">
        <authorList>
            <person name="Meier V. D."/>
        </authorList>
    </citation>
    <scope>NUCLEOTIDE SEQUENCE</scope>
    <source>
        <strain evidence="19">AVDCRST_MAG89</strain>
    </source>
</reference>
<evidence type="ECO:0000259" key="16">
    <source>
        <dbReference type="PROSITE" id="PS50109"/>
    </source>
</evidence>
<dbReference type="SUPFAM" id="SSF55874">
    <property type="entry name" value="ATPase domain of HSP90 chaperone/DNA topoisomerase II/histidine kinase"/>
    <property type="match status" value="1"/>
</dbReference>
<evidence type="ECO:0000256" key="5">
    <source>
        <dbReference type="ARBA" id="ARBA00022553"/>
    </source>
</evidence>
<comment type="catalytic activity">
    <reaction evidence="1">
        <text>ATP + protein L-histidine = ADP + protein N-phospho-L-histidine.</text>
        <dbReference type="EC" id="2.7.13.3"/>
    </reaction>
</comment>
<dbReference type="Pfam" id="PF00072">
    <property type="entry name" value="Response_reg"/>
    <property type="match status" value="1"/>
</dbReference>
<evidence type="ECO:0000259" key="18">
    <source>
        <dbReference type="PROSITE" id="PS50113"/>
    </source>
</evidence>
<dbReference type="PANTHER" id="PTHR43047:SF72">
    <property type="entry name" value="OSMOSENSING HISTIDINE PROTEIN KINASE SLN1"/>
    <property type="match status" value="1"/>
</dbReference>
<keyword evidence="15" id="KW-0175">Coiled coil</keyword>
<keyword evidence="10" id="KW-0067">ATP-binding</keyword>
<dbReference type="InterPro" id="IPR000700">
    <property type="entry name" value="PAS-assoc_C"/>
</dbReference>
<evidence type="ECO:0000256" key="15">
    <source>
        <dbReference type="SAM" id="Coils"/>
    </source>
</evidence>
<dbReference type="AlphaFoldDB" id="A0A6J4KVC4"/>
<dbReference type="CDD" id="cd00130">
    <property type="entry name" value="PAS"/>
    <property type="match status" value="1"/>
</dbReference>
<evidence type="ECO:0000256" key="1">
    <source>
        <dbReference type="ARBA" id="ARBA00000085"/>
    </source>
</evidence>
<dbReference type="Pfam" id="PF00512">
    <property type="entry name" value="HisKA"/>
    <property type="match status" value="1"/>
</dbReference>
<dbReference type="Pfam" id="PF08448">
    <property type="entry name" value="PAS_4"/>
    <property type="match status" value="1"/>
</dbReference>
<keyword evidence="6" id="KW-0808">Transferase</keyword>
<dbReference type="SMART" id="SM00387">
    <property type="entry name" value="HATPase_c"/>
    <property type="match status" value="1"/>
</dbReference>
<dbReference type="InterPro" id="IPR001610">
    <property type="entry name" value="PAC"/>
</dbReference>
<feature type="modified residue" description="4-aspartylphosphate" evidence="14">
    <location>
        <position position="430"/>
    </location>
</feature>
<dbReference type="InterPro" id="IPR003594">
    <property type="entry name" value="HATPase_dom"/>
</dbReference>
<keyword evidence="12" id="KW-0902">Two-component regulatory system</keyword>
<feature type="domain" description="Response regulatory" evidence="17">
    <location>
        <begin position="380"/>
        <end position="497"/>
    </location>
</feature>
<dbReference type="Gene3D" id="3.40.50.2300">
    <property type="match status" value="1"/>
</dbReference>
<dbReference type="Pfam" id="PF02518">
    <property type="entry name" value="HATPase_c"/>
    <property type="match status" value="1"/>
</dbReference>
<feature type="domain" description="Histidine kinase" evidence="16">
    <location>
        <begin position="138"/>
        <end position="354"/>
    </location>
</feature>
<keyword evidence="8" id="KW-0547">Nucleotide-binding</keyword>
<feature type="domain" description="PAC" evidence="18">
    <location>
        <begin position="61"/>
        <end position="113"/>
    </location>
</feature>
<dbReference type="GO" id="GO:0005524">
    <property type="term" value="F:ATP binding"/>
    <property type="evidence" value="ECO:0007669"/>
    <property type="project" value="UniProtKB-KW"/>
</dbReference>
<keyword evidence="9" id="KW-0418">Kinase</keyword>
<dbReference type="SMART" id="SM00388">
    <property type="entry name" value="HisKA"/>
    <property type="match status" value="1"/>
</dbReference>
<dbReference type="SMART" id="SM00086">
    <property type="entry name" value="PAC"/>
    <property type="match status" value="1"/>
</dbReference>
<name>A0A6J4KVC4_9BACT</name>
<evidence type="ECO:0000256" key="13">
    <source>
        <dbReference type="ARBA" id="ARBA00023136"/>
    </source>
</evidence>
<evidence type="ECO:0000256" key="10">
    <source>
        <dbReference type="ARBA" id="ARBA00022840"/>
    </source>
</evidence>
<dbReference type="InterPro" id="IPR036890">
    <property type="entry name" value="HATPase_C_sf"/>
</dbReference>
<dbReference type="FunFam" id="1.10.287.130:FF:000004">
    <property type="entry name" value="Ethylene receptor 1"/>
    <property type="match status" value="1"/>
</dbReference>
<dbReference type="FunFam" id="3.30.565.10:FF:000023">
    <property type="entry name" value="PAS domain-containing sensor histidine kinase"/>
    <property type="match status" value="1"/>
</dbReference>
<dbReference type="InterPro" id="IPR003661">
    <property type="entry name" value="HisK_dim/P_dom"/>
</dbReference>
<dbReference type="InterPro" id="IPR011006">
    <property type="entry name" value="CheY-like_superfamily"/>
</dbReference>
<dbReference type="PROSITE" id="PS50110">
    <property type="entry name" value="RESPONSE_REGULATORY"/>
    <property type="match status" value="1"/>
</dbReference>
<evidence type="ECO:0000256" key="12">
    <source>
        <dbReference type="ARBA" id="ARBA00023012"/>
    </source>
</evidence>
<dbReference type="EC" id="2.7.13.3" evidence="3"/>
<evidence type="ECO:0000256" key="14">
    <source>
        <dbReference type="PROSITE-ProRule" id="PRU00169"/>
    </source>
</evidence>
<evidence type="ECO:0000256" key="7">
    <source>
        <dbReference type="ARBA" id="ARBA00022692"/>
    </source>
</evidence>
<dbReference type="InterPro" id="IPR005467">
    <property type="entry name" value="His_kinase_dom"/>
</dbReference>
<dbReference type="CDD" id="cd16922">
    <property type="entry name" value="HATPase_EvgS-ArcB-TorS-like"/>
    <property type="match status" value="1"/>
</dbReference>
<evidence type="ECO:0000256" key="9">
    <source>
        <dbReference type="ARBA" id="ARBA00022777"/>
    </source>
</evidence>
<dbReference type="Gene3D" id="3.30.565.10">
    <property type="entry name" value="Histidine kinase-like ATPase, C-terminal domain"/>
    <property type="match status" value="1"/>
</dbReference>
<feature type="coiled-coil region" evidence="15">
    <location>
        <begin position="104"/>
        <end position="131"/>
    </location>
</feature>
<evidence type="ECO:0000259" key="17">
    <source>
        <dbReference type="PROSITE" id="PS50110"/>
    </source>
</evidence>
<dbReference type="GO" id="GO:0009927">
    <property type="term" value="F:histidine phosphotransfer kinase activity"/>
    <property type="evidence" value="ECO:0007669"/>
    <property type="project" value="TreeGrafter"/>
</dbReference>
<evidence type="ECO:0000256" key="11">
    <source>
        <dbReference type="ARBA" id="ARBA00022989"/>
    </source>
</evidence>
<accession>A0A6J4KVC4</accession>
<dbReference type="Gene3D" id="1.10.287.130">
    <property type="match status" value="1"/>
</dbReference>
<keyword evidence="13" id="KW-0472">Membrane</keyword>
<keyword evidence="4" id="KW-1003">Cell membrane</keyword>
<dbReference type="InterPro" id="IPR036097">
    <property type="entry name" value="HisK_dim/P_sf"/>
</dbReference>
<dbReference type="Gene3D" id="3.30.450.20">
    <property type="entry name" value="PAS domain"/>
    <property type="match status" value="1"/>
</dbReference>
<evidence type="ECO:0000256" key="4">
    <source>
        <dbReference type="ARBA" id="ARBA00022475"/>
    </source>
</evidence>
<keyword evidence="11" id="KW-1133">Transmembrane helix</keyword>
<dbReference type="PRINTS" id="PR00344">
    <property type="entry name" value="BCTRLSENSOR"/>
</dbReference>
<evidence type="ECO:0000256" key="3">
    <source>
        <dbReference type="ARBA" id="ARBA00012438"/>
    </source>
</evidence>
<dbReference type="NCBIfam" id="TIGR00229">
    <property type="entry name" value="sensory_box"/>
    <property type="match status" value="1"/>
</dbReference>
<dbReference type="GO" id="GO:0000155">
    <property type="term" value="F:phosphorelay sensor kinase activity"/>
    <property type="evidence" value="ECO:0007669"/>
    <property type="project" value="InterPro"/>
</dbReference>
<evidence type="ECO:0000256" key="8">
    <source>
        <dbReference type="ARBA" id="ARBA00022741"/>
    </source>
</evidence>
<dbReference type="InterPro" id="IPR004358">
    <property type="entry name" value="Sig_transdc_His_kin-like_C"/>
</dbReference>
<keyword evidence="7" id="KW-0812">Transmembrane</keyword>
<keyword evidence="5 14" id="KW-0597">Phosphoprotein</keyword>
<feature type="non-terminal residue" evidence="19">
    <location>
        <position position="1"/>
    </location>
</feature>
<sequence length="502" mass="55110">DMAWLKDAEHRVLAVNEAVAQAAGVDRDSCPGKTDFEIWPPEVAKKIRVDDERVLREARQIITEESFLHPDGTTHWLETVKRPFYDHQGQVAGTVGIARDITGRKEAEIALQRAKEEADEARDSAEAANRAKSEFLSRMSHELRTPMNSILGFAQLLARKELPADQKKGVDHILKAGRHLLNLINEVLDITRIEANRQELSVEPVQAKSAIQEALSLIRPLASQRGCRIEEQIAGETDVYVRADRQRLTQVLLNLLSNAVKYNRAGGSVRLSCEAAGERVRIGVHDTGRGIPADKMDQLFVPFARLGAEQYEAEGTGLGLALSKRLVEAMGGALEVESTFGEGSSFWLDLPVVESPLQRLSRTGASGARPAEQTPGAPATLLYIEDNLANLSLVESILASHPEITLVPALQGRLGLDLAWEHRPDLVLLDLHLPDVPGEEVLRRLQADPRTRHTPVIIISADATPGTVERLLQAGANGYLTKPLDVDDFLATVERSLAAVRR</sequence>
<evidence type="ECO:0000313" key="19">
    <source>
        <dbReference type="EMBL" id="CAA9316480.1"/>
    </source>
</evidence>
<dbReference type="SUPFAM" id="SSF55785">
    <property type="entry name" value="PYP-like sensor domain (PAS domain)"/>
    <property type="match status" value="1"/>
</dbReference>
<dbReference type="PANTHER" id="PTHR43047">
    <property type="entry name" value="TWO-COMPONENT HISTIDINE PROTEIN KINASE"/>
    <property type="match status" value="1"/>
</dbReference>
<dbReference type="GO" id="GO:0005886">
    <property type="term" value="C:plasma membrane"/>
    <property type="evidence" value="ECO:0007669"/>
    <property type="project" value="UniProtKB-SubCell"/>
</dbReference>
<dbReference type="SUPFAM" id="SSF52172">
    <property type="entry name" value="CheY-like"/>
    <property type="match status" value="1"/>
</dbReference>
<dbReference type="SMART" id="SM00448">
    <property type="entry name" value="REC"/>
    <property type="match status" value="1"/>
</dbReference>
<evidence type="ECO:0000256" key="2">
    <source>
        <dbReference type="ARBA" id="ARBA00004236"/>
    </source>
</evidence>
<proteinExistence type="predicted"/>
<dbReference type="CDD" id="cd00082">
    <property type="entry name" value="HisKA"/>
    <property type="match status" value="1"/>
</dbReference>
<protein>
    <recommendedName>
        <fullName evidence="3">histidine kinase</fullName>
        <ecNumber evidence="3">2.7.13.3</ecNumber>
    </recommendedName>
</protein>
<dbReference type="InterPro" id="IPR035965">
    <property type="entry name" value="PAS-like_dom_sf"/>
</dbReference>
<dbReference type="PROSITE" id="PS50109">
    <property type="entry name" value="HIS_KIN"/>
    <property type="match status" value="1"/>
</dbReference>
<evidence type="ECO:0000256" key="6">
    <source>
        <dbReference type="ARBA" id="ARBA00022679"/>
    </source>
</evidence>
<dbReference type="InterPro" id="IPR001789">
    <property type="entry name" value="Sig_transdc_resp-reg_receiver"/>
</dbReference>
<dbReference type="InterPro" id="IPR013656">
    <property type="entry name" value="PAS_4"/>
</dbReference>